<dbReference type="PANTHER" id="PTHR30270">
    <property type="entry name" value="THIAMINE-MONOPHOSPHATE KINASE"/>
    <property type="match status" value="1"/>
</dbReference>
<name>A0A4P2QEF8_SORCE</name>
<organism evidence="4 5">
    <name type="scientific">Sorangium cellulosum</name>
    <name type="common">Polyangium cellulosum</name>
    <dbReference type="NCBI Taxonomy" id="56"/>
    <lineage>
        <taxon>Bacteria</taxon>
        <taxon>Pseudomonadati</taxon>
        <taxon>Myxococcota</taxon>
        <taxon>Polyangia</taxon>
        <taxon>Polyangiales</taxon>
        <taxon>Polyangiaceae</taxon>
        <taxon>Sorangium</taxon>
    </lineage>
</organism>
<dbReference type="InterPro" id="IPR024030">
    <property type="entry name" value="AIR_synthase-rel_sll0787"/>
</dbReference>
<protein>
    <recommendedName>
        <fullName evidence="6">AIR synthase</fullName>
    </recommendedName>
</protein>
<proteinExistence type="predicted"/>
<dbReference type="GO" id="GO:0009228">
    <property type="term" value="P:thiamine biosynthetic process"/>
    <property type="evidence" value="ECO:0007669"/>
    <property type="project" value="UniProtKB-KW"/>
</dbReference>
<dbReference type="Pfam" id="PF02769">
    <property type="entry name" value="AIRS_C"/>
    <property type="match status" value="1"/>
</dbReference>
<dbReference type="InterPro" id="IPR006283">
    <property type="entry name" value="ThiL-like"/>
</dbReference>
<keyword evidence="1" id="KW-0784">Thiamine biosynthesis</keyword>
<dbReference type="Gene3D" id="3.90.650.10">
    <property type="entry name" value="PurM-like C-terminal domain"/>
    <property type="match status" value="1"/>
</dbReference>
<evidence type="ECO:0000256" key="1">
    <source>
        <dbReference type="ARBA" id="ARBA00022977"/>
    </source>
</evidence>
<dbReference type="InterPro" id="IPR010918">
    <property type="entry name" value="PurM-like_C_dom"/>
</dbReference>
<dbReference type="CDD" id="cd02192">
    <property type="entry name" value="PurM-like3"/>
    <property type="match status" value="1"/>
</dbReference>
<dbReference type="InterPro" id="IPR036676">
    <property type="entry name" value="PurM-like_C_sf"/>
</dbReference>
<accession>A0A4P2QEF8</accession>
<dbReference type="NCBIfam" id="TIGR04049">
    <property type="entry name" value="AIR_rel_sll0787"/>
    <property type="match status" value="1"/>
</dbReference>
<dbReference type="Gene3D" id="3.30.1330.10">
    <property type="entry name" value="PurM-like, N-terminal domain"/>
    <property type="match status" value="1"/>
</dbReference>
<dbReference type="InterPro" id="IPR016188">
    <property type="entry name" value="PurM-like_N"/>
</dbReference>
<dbReference type="AlphaFoldDB" id="A0A4P2QEF8"/>
<feature type="domain" description="PurM-like C-terminal" evidence="3">
    <location>
        <begin position="203"/>
        <end position="317"/>
    </location>
</feature>
<dbReference type="SUPFAM" id="SSF56042">
    <property type="entry name" value="PurM C-terminal domain-like"/>
    <property type="match status" value="1"/>
</dbReference>
<evidence type="ECO:0008006" key="6">
    <source>
        <dbReference type="Google" id="ProtNLM"/>
    </source>
</evidence>
<evidence type="ECO:0000259" key="3">
    <source>
        <dbReference type="Pfam" id="PF02769"/>
    </source>
</evidence>
<dbReference type="Pfam" id="PF00586">
    <property type="entry name" value="AIRS"/>
    <property type="match status" value="1"/>
</dbReference>
<sequence length="342" mass="34944">MLAGIAAHLRGALGILAKKDVQIPARHLAGGAGAAWPAGSPGAAPSPAARGAGAIALGDDCAVIPDGDGHLLLAAEGIWPAFLEGDPRFAGYSAVMVNVSDIHAMGGRPLAVVDVVWGTSAGALEPVWEGMMAASRAYGVPIVGGHMSARSPYNALAVAIVGRARRLITSFAARPGDVLVAAIDLRGRMHPEHPFWDASTGAAPARLRGDLEVLPALAEAGLCDAGKDISMGGLVGTLLMLLETSGAGAVLDVEAVPRPREARDLPLERWLLAFPSYGFLLSVRPEAAGDVLSAFARRGIASAAVGAVDGSRRLTLTAGGERHTLWDLSAEPLTGLGREAAR</sequence>
<reference evidence="4 5" key="1">
    <citation type="submission" date="2015-09" db="EMBL/GenBank/DDBJ databases">
        <title>Sorangium comparison.</title>
        <authorList>
            <person name="Zaburannyi N."/>
            <person name="Bunk B."/>
            <person name="Overmann J."/>
            <person name="Mueller R."/>
        </authorList>
    </citation>
    <scope>NUCLEOTIDE SEQUENCE [LARGE SCALE GENOMIC DNA]</scope>
    <source>
        <strain evidence="4 5">So ceGT47</strain>
    </source>
</reference>
<dbReference type="OrthoDB" id="9767928at2"/>
<evidence type="ECO:0000313" key="4">
    <source>
        <dbReference type="EMBL" id="AUX27563.1"/>
    </source>
</evidence>
<evidence type="ECO:0000313" key="5">
    <source>
        <dbReference type="Proteomes" id="UP000295781"/>
    </source>
</evidence>
<dbReference type="PANTHER" id="PTHR30270:SF0">
    <property type="entry name" value="THIAMINE-MONOPHOSPHATE KINASE"/>
    <property type="match status" value="1"/>
</dbReference>
<dbReference type="Proteomes" id="UP000295781">
    <property type="component" value="Chromosome"/>
</dbReference>
<dbReference type="PIRSF" id="PIRSF036540">
    <property type="entry name" value="UCP036540_AIR"/>
    <property type="match status" value="1"/>
</dbReference>
<dbReference type="InterPro" id="IPR011413">
    <property type="entry name" value="UCP036540_AIR"/>
</dbReference>
<gene>
    <name evidence="4" type="ORF">SOCEGT47_081570</name>
</gene>
<evidence type="ECO:0000259" key="2">
    <source>
        <dbReference type="Pfam" id="PF00586"/>
    </source>
</evidence>
<dbReference type="EMBL" id="CP012670">
    <property type="protein sequence ID" value="AUX27563.1"/>
    <property type="molecule type" value="Genomic_DNA"/>
</dbReference>
<dbReference type="SUPFAM" id="SSF55326">
    <property type="entry name" value="PurM N-terminal domain-like"/>
    <property type="match status" value="1"/>
</dbReference>
<feature type="domain" description="PurM-like N-terminal" evidence="2">
    <location>
        <begin position="58"/>
        <end position="163"/>
    </location>
</feature>
<dbReference type="GO" id="GO:0009030">
    <property type="term" value="F:thiamine-phosphate kinase activity"/>
    <property type="evidence" value="ECO:0007669"/>
    <property type="project" value="InterPro"/>
</dbReference>
<dbReference type="RefSeq" id="WP_129355915.1">
    <property type="nucleotide sequence ID" value="NZ_CP012670.1"/>
</dbReference>
<dbReference type="InterPro" id="IPR036921">
    <property type="entry name" value="PurM-like_N_sf"/>
</dbReference>